<keyword evidence="1" id="KW-0732">Signal</keyword>
<evidence type="ECO:0000313" key="3">
    <source>
        <dbReference type="Proteomes" id="UP000800200"/>
    </source>
</evidence>
<evidence type="ECO:0000313" key="2">
    <source>
        <dbReference type="EMBL" id="KAF2190434.1"/>
    </source>
</evidence>
<organism evidence="2 3">
    <name type="scientific">Zopfia rhizophila CBS 207.26</name>
    <dbReference type="NCBI Taxonomy" id="1314779"/>
    <lineage>
        <taxon>Eukaryota</taxon>
        <taxon>Fungi</taxon>
        <taxon>Dikarya</taxon>
        <taxon>Ascomycota</taxon>
        <taxon>Pezizomycotina</taxon>
        <taxon>Dothideomycetes</taxon>
        <taxon>Dothideomycetes incertae sedis</taxon>
        <taxon>Zopfiaceae</taxon>
        <taxon>Zopfia</taxon>
    </lineage>
</organism>
<sequence length="179" mass="19222">MDVLASKFFFPVLSALFATTASVQGPAYNITAISAFNNASRLECWTLPSIPGSGAGALTYDLGNFEKSFIGILPPRTYRNATITHAPSIQFTIALSGLIHIMIPNSDLPKHQSEAWIHGGKYGFVIAADTKERSGPGHVTEFPSDEPTWLAQFPVEGNVAPEHELLHVGPCEMGDLVGL</sequence>
<gene>
    <name evidence="2" type="ORF">K469DRAFT_656752</name>
</gene>
<dbReference type="Proteomes" id="UP000800200">
    <property type="component" value="Unassembled WGS sequence"/>
</dbReference>
<accession>A0A6A6EFC6</accession>
<name>A0A6A6EFC6_9PEZI</name>
<evidence type="ECO:0008006" key="4">
    <source>
        <dbReference type="Google" id="ProtNLM"/>
    </source>
</evidence>
<keyword evidence="3" id="KW-1185">Reference proteome</keyword>
<reference evidence="2" key="1">
    <citation type="journal article" date="2020" name="Stud. Mycol.">
        <title>101 Dothideomycetes genomes: a test case for predicting lifestyles and emergence of pathogens.</title>
        <authorList>
            <person name="Haridas S."/>
            <person name="Albert R."/>
            <person name="Binder M."/>
            <person name="Bloem J."/>
            <person name="Labutti K."/>
            <person name="Salamov A."/>
            <person name="Andreopoulos B."/>
            <person name="Baker S."/>
            <person name="Barry K."/>
            <person name="Bills G."/>
            <person name="Bluhm B."/>
            <person name="Cannon C."/>
            <person name="Castanera R."/>
            <person name="Culley D."/>
            <person name="Daum C."/>
            <person name="Ezra D."/>
            <person name="Gonzalez J."/>
            <person name="Henrissat B."/>
            <person name="Kuo A."/>
            <person name="Liang C."/>
            <person name="Lipzen A."/>
            <person name="Lutzoni F."/>
            <person name="Magnuson J."/>
            <person name="Mondo S."/>
            <person name="Nolan M."/>
            <person name="Ohm R."/>
            <person name="Pangilinan J."/>
            <person name="Park H.-J."/>
            <person name="Ramirez L."/>
            <person name="Alfaro M."/>
            <person name="Sun H."/>
            <person name="Tritt A."/>
            <person name="Yoshinaga Y."/>
            <person name="Zwiers L.-H."/>
            <person name="Turgeon B."/>
            <person name="Goodwin S."/>
            <person name="Spatafora J."/>
            <person name="Crous P."/>
            <person name="Grigoriev I."/>
        </authorList>
    </citation>
    <scope>NUCLEOTIDE SEQUENCE</scope>
    <source>
        <strain evidence="2">CBS 207.26</strain>
    </source>
</reference>
<dbReference type="AlphaFoldDB" id="A0A6A6EFC6"/>
<protein>
    <recommendedName>
        <fullName evidence="4">Small secreted protein</fullName>
    </recommendedName>
</protein>
<dbReference type="EMBL" id="ML994618">
    <property type="protein sequence ID" value="KAF2190434.1"/>
    <property type="molecule type" value="Genomic_DNA"/>
</dbReference>
<evidence type="ECO:0000256" key="1">
    <source>
        <dbReference type="SAM" id="SignalP"/>
    </source>
</evidence>
<proteinExistence type="predicted"/>
<dbReference type="OrthoDB" id="3223416at2759"/>
<feature type="chain" id="PRO_5025630408" description="Small secreted protein" evidence="1">
    <location>
        <begin position="26"/>
        <end position="179"/>
    </location>
</feature>
<feature type="signal peptide" evidence="1">
    <location>
        <begin position="1"/>
        <end position="25"/>
    </location>
</feature>